<keyword evidence="6" id="KW-0812">Transmembrane</keyword>
<feature type="transmembrane region" description="Helical" evidence="6">
    <location>
        <begin position="44"/>
        <end position="62"/>
    </location>
</feature>
<dbReference type="Proteomes" id="UP000228510">
    <property type="component" value="Unassembled WGS sequence"/>
</dbReference>
<keyword evidence="3" id="KW-0732">Signal</keyword>
<reference evidence="8" key="1">
    <citation type="submission" date="2017-09" db="EMBL/GenBank/DDBJ databases">
        <title>Depth-based differentiation of microbial function through sediment-hosted aquifers and enrichment of novel symbionts in the deep terrestrial subsurface.</title>
        <authorList>
            <person name="Probst A.J."/>
            <person name="Ladd B."/>
            <person name="Jarett J.K."/>
            <person name="Geller-Mcgrath D.E."/>
            <person name="Sieber C.M.K."/>
            <person name="Emerson J.B."/>
            <person name="Anantharaman K."/>
            <person name="Thomas B.C."/>
            <person name="Malmstrom R."/>
            <person name="Stieglmeier M."/>
            <person name="Klingl A."/>
            <person name="Woyke T."/>
            <person name="Ryan C.M."/>
            <person name="Banfield J.F."/>
        </authorList>
    </citation>
    <scope>NUCLEOTIDE SEQUENCE [LARGE SCALE GENOMIC DNA]</scope>
</reference>
<evidence type="ECO:0000256" key="5">
    <source>
        <dbReference type="SAM" id="MobiDB-lite"/>
    </source>
</evidence>
<comment type="caution">
    <text evidence="7">The sequence shown here is derived from an EMBL/GenBank/DDBJ whole genome shotgun (WGS) entry which is preliminary data.</text>
</comment>
<feature type="region of interest" description="Disordered" evidence="5">
    <location>
        <begin position="136"/>
        <end position="203"/>
    </location>
</feature>
<keyword evidence="2" id="KW-0964">Secreted</keyword>
<organism evidence="7 8">
    <name type="scientific">Candidatus Falkowbacteria bacterium CG10_big_fil_rev_8_21_14_0_10_44_15</name>
    <dbReference type="NCBI Taxonomy" id="1974569"/>
    <lineage>
        <taxon>Bacteria</taxon>
        <taxon>Candidatus Falkowiibacteriota</taxon>
    </lineage>
</organism>
<evidence type="ECO:0000256" key="6">
    <source>
        <dbReference type="SAM" id="Phobius"/>
    </source>
</evidence>
<evidence type="ECO:0000313" key="7">
    <source>
        <dbReference type="EMBL" id="PIR92317.1"/>
    </source>
</evidence>
<keyword evidence="6" id="KW-1133">Transmembrane helix</keyword>
<evidence type="ECO:0000313" key="8">
    <source>
        <dbReference type="Proteomes" id="UP000228510"/>
    </source>
</evidence>
<keyword evidence="4" id="KW-0106">Calcium</keyword>
<dbReference type="Pfam" id="PF18884">
    <property type="entry name" value="TSP3_bac"/>
    <property type="match status" value="1"/>
</dbReference>
<dbReference type="EMBL" id="PFAT01000030">
    <property type="protein sequence ID" value="PIR92317.1"/>
    <property type="molecule type" value="Genomic_DNA"/>
</dbReference>
<keyword evidence="6" id="KW-0472">Membrane</keyword>
<evidence type="ECO:0000256" key="4">
    <source>
        <dbReference type="ARBA" id="ARBA00022837"/>
    </source>
</evidence>
<dbReference type="SUPFAM" id="SSF103647">
    <property type="entry name" value="TSP type-3 repeat"/>
    <property type="match status" value="1"/>
</dbReference>
<feature type="compositionally biased region" description="Low complexity" evidence="5">
    <location>
        <begin position="168"/>
        <end position="178"/>
    </location>
</feature>
<dbReference type="GO" id="GO:0005509">
    <property type="term" value="F:calcium ion binding"/>
    <property type="evidence" value="ECO:0007669"/>
    <property type="project" value="InterPro"/>
</dbReference>
<dbReference type="AlphaFoldDB" id="A0A2H0UZT0"/>
<protein>
    <submittedName>
        <fullName evidence="7">Uncharacterized protein</fullName>
    </submittedName>
</protein>
<evidence type="ECO:0000256" key="3">
    <source>
        <dbReference type="ARBA" id="ARBA00022729"/>
    </source>
</evidence>
<sequence>MSNFNQENNNSIPDDEYISGDDYREQLQNLQPKQAQNFSWQQKLAVSFLVAFGVSALILWVVQFKSGLQVTKPLTAEELAQLNQSKNPEAAALDSLRNQDTDQDGLFDYDELYAYNTSPYLEDSDSDGIADKKEVEQNTDPNCPAGQSCAEQTVSSPSAPAATPPTGAPAVLPAGLGATQPNSAPFGSPAAGGLDASSPDASKVLGGEVDAATLRALLRSAGMSADILDKISDEQLMQVYEQTLKGQQNN</sequence>
<comment type="subcellular location">
    <subcellularLocation>
        <location evidence="1">Secreted</location>
    </subcellularLocation>
</comment>
<accession>A0A2H0UZT0</accession>
<dbReference type="InterPro" id="IPR059100">
    <property type="entry name" value="TSP3_bac"/>
</dbReference>
<evidence type="ECO:0000256" key="1">
    <source>
        <dbReference type="ARBA" id="ARBA00004613"/>
    </source>
</evidence>
<gene>
    <name evidence="7" type="ORF">COU01_02545</name>
</gene>
<name>A0A2H0UZT0_9BACT</name>
<dbReference type="InterPro" id="IPR028974">
    <property type="entry name" value="TSP_type-3_rpt"/>
</dbReference>
<proteinExistence type="predicted"/>
<evidence type="ECO:0000256" key="2">
    <source>
        <dbReference type="ARBA" id="ARBA00022525"/>
    </source>
</evidence>